<comment type="subcellular location">
    <subcellularLocation>
        <location evidence="1">Membrane</location>
        <topology evidence="1">Multi-pass membrane protein</topology>
    </subcellularLocation>
</comment>
<accession>A0ABT6SVL7</accession>
<feature type="transmembrane region" description="Helical" evidence="8">
    <location>
        <begin position="67"/>
        <end position="88"/>
    </location>
</feature>
<feature type="transmembrane region" description="Helical" evidence="8">
    <location>
        <begin position="124"/>
        <end position="148"/>
    </location>
</feature>
<evidence type="ECO:0000256" key="2">
    <source>
        <dbReference type="ARBA" id="ARBA00006434"/>
    </source>
</evidence>
<evidence type="ECO:0000256" key="4">
    <source>
        <dbReference type="ARBA" id="ARBA00022692"/>
    </source>
</evidence>
<protein>
    <submittedName>
        <fullName evidence="9">Sodium:solute symporter family protein</fullName>
    </submittedName>
</protein>
<feature type="transmembrane region" description="Helical" evidence="8">
    <location>
        <begin position="190"/>
        <end position="215"/>
    </location>
</feature>
<dbReference type="Proteomes" id="UP001237105">
    <property type="component" value="Unassembled WGS sequence"/>
</dbReference>
<dbReference type="InterPro" id="IPR050277">
    <property type="entry name" value="Sodium:Solute_Symporter"/>
</dbReference>
<reference evidence="9 10" key="1">
    <citation type="submission" date="2023-05" db="EMBL/GenBank/DDBJ databases">
        <title>Draft genome sequence of Streptomyces sp. B-S-A12 isolated from a cave soil in Thailand.</title>
        <authorList>
            <person name="Chamroensaksri N."/>
            <person name="Muangham S."/>
        </authorList>
    </citation>
    <scope>NUCLEOTIDE SEQUENCE [LARGE SCALE GENOMIC DNA]</scope>
    <source>
        <strain evidence="9 10">B-S-A12</strain>
    </source>
</reference>
<evidence type="ECO:0000256" key="8">
    <source>
        <dbReference type="SAM" id="Phobius"/>
    </source>
</evidence>
<keyword evidence="3" id="KW-0813">Transport</keyword>
<evidence type="ECO:0000256" key="6">
    <source>
        <dbReference type="ARBA" id="ARBA00023136"/>
    </source>
</evidence>
<feature type="transmembrane region" description="Helical" evidence="8">
    <location>
        <begin position="319"/>
        <end position="347"/>
    </location>
</feature>
<feature type="compositionally biased region" description="Low complexity" evidence="7">
    <location>
        <begin position="477"/>
        <end position="488"/>
    </location>
</feature>
<feature type="transmembrane region" description="Helical" evidence="8">
    <location>
        <begin position="386"/>
        <end position="409"/>
    </location>
</feature>
<evidence type="ECO:0000256" key="3">
    <source>
        <dbReference type="ARBA" id="ARBA00022448"/>
    </source>
</evidence>
<evidence type="ECO:0000313" key="10">
    <source>
        <dbReference type="Proteomes" id="UP001237105"/>
    </source>
</evidence>
<feature type="transmembrane region" description="Helical" evidence="8">
    <location>
        <begin position="6"/>
        <end position="22"/>
    </location>
</feature>
<sequence>MSLDPTTVVTLLGIVGLAAVGIGGRRRKQDGIGEWTVAKRGFGAFTTWFLQAGEAFTTFSFLGLAGIAFGGGVAACFALCYLSINLILQYFTMPRMRELGVQGGYLTQADFFTDRFRSPLLGKVVAVVGAVFLLPYLQLQITGLGLIVELATGSAAGGRLSMVLATVLTVGFVLWSGIRGIARVAYLKDFLMVIGLIVLAVGVLASLDGGLGGLFTTIREERPALLGFDQEGYDTAWFISAVVISGIGGGLGTMAHLWPPVLAAGSGRALRKNAIWLPLYQLALMIPVIVGFAGVLGLAPDSPGNAVALTLAGQTLPGWLVGLVAVAAASAAMVPSAAIIVGISSLVSRNVLGVRGDRAQLRVTHAVAIAAAGLALLLGLARPDLLSNLLLLTYGGLTQLAPAIVMGLARRVRLSAAAALSGVLTGVAVLTWLTFGGVDAGTVDPGLPALLANIAATAAVEAVRRRRHRPALPPEPALAGPPTAATRS</sequence>
<keyword evidence="5 8" id="KW-1133">Transmembrane helix</keyword>
<gene>
    <name evidence="9" type="ORF">QIT00_12865</name>
</gene>
<dbReference type="InterPro" id="IPR001734">
    <property type="entry name" value="Na/solute_symporter"/>
</dbReference>
<evidence type="ECO:0000256" key="1">
    <source>
        <dbReference type="ARBA" id="ARBA00004141"/>
    </source>
</evidence>
<feature type="transmembrane region" description="Helical" evidence="8">
    <location>
        <begin position="447"/>
        <end position="463"/>
    </location>
</feature>
<dbReference type="PANTHER" id="PTHR48086">
    <property type="entry name" value="SODIUM/PROLINE SYMPORTER-RELATED"/>
    <property type="match status" value="1"/>
</dbReference>
<comment type="caution">
    <text evidence="9">The sequence shown here is derived from an EMBL/GenBank/DDBJ whole genome shotgun (WGS) entry which is preliminary data.</text>
</comment>
<name>A0ABT6SVL7_9ACTN</name>
<feature type="transmembrane region" description="Helical" evidence="8">
    <location>
        <begin position="359"/>
        <end position="380"/>
    </location>
</feature>
<dbReference type="PANTHER" id="PTHR48086:SF8">
    <property type="entry name" value="MONOCARBOXYLIC ACID PERMEASE"/>
    <property type="match status" value="1"/>
</dbReference>
<evidence type="ECO:0000256" key="5">
    <source>
        <dbReference type="ARBA" id="ARBA00022989"/>
    </source>
</evidence>
<dbReference type="EMBL" id="JASCIS010000011">
    <property type="protein sequence ID" value="MDI3419435.1"/>
    <property type="molecule type" value="Genomic_DNA"/>
</dbReference>
<keyword evidence="6 8" id="KW-0472">Membrane</keyword>
<dbReference type="PROSITE" id="PS50283">
    <property type="entry name" value="NA_SOLUT_SYMP_3"/>
    <property type="match status" value="1"/>
</dbReference>
<dbReference type="InterPro" id="IPR038377">
    <property type="entry name" value="Na/Glc_symporter_sf"/>
</dbReference>
<dbReference type="RefSeq" id="WP_282535349.1">
    <property type="nucleotide sequence ID" value="NZ_JASCIS010000011.1"/>
</dbReference>
<feature type="transmembrane region" description="Helical" evidence="8">
    <location>
        <begin position="235"/>
        <end position="258"/>
    </location>
</feature>
<keyword evidence="4 8" id="KW-0812">Transmembrane</keyword>
<feature type="transmembrane region" description="Helical" evidence="8">
    <location>
        <begin position="160"/>
        <end position="178"/>
    </location>
</feature>
<organism evidence="9 10">
    <name type="scientific">Streptomyces luteolus</name>
    <dbReference type="NCBI Taxonomy" id="3043615"/>
    <lineage>
        <taxon>Bacteria</taxon>
        <taxon>Bacillati</taxon>
        <taxon>Actinomycetota</taxon>
        <taxon>Actinomycetes</taxon>
        <taxon>Kitasatosporales</taxon>
        <taxon>Streptomycetaceae</taxon>
        <taxon>Streptomyces</taxon>
    </lineage>
</organism>
<feature type="transmembrane region" description="Helical" evidence="8">
    <location>
        <begin position="279"/>
        <end position="299"/>
    </location>
</feature>
<feature type="transmembrane region" description="Helical" evidence="8">
    <location>
        <begin position="416"/>
        <end position="435"/>
    </location>
</feature>
<feature type="region of interest" description="Disordered" evidence="7">
    <location>
        <begin position="465"/>
        <end position="488"/>
    </location>
</feature>
<evidence type="ECO:0000256" key="7">
    <source>
        <dbReference type="SAM" id="MobiDB-lite"/>
    </source>
</evidence>
<keyword evidence="10" id="KW-1185">Reference proteome</keyword>
<evidence type="ECO:0000313" key="9">
    <source>
        <dbReference type="EMBL" id="MDI3419435.1"/>
    </source>
</evidence>
<comment type="similarity">
    <text evidence="2">Belongs to the sodium:solute symporter (SSF) (TC 2.A.21) family.</text>
</comment>
<proteinExistence type="inferred from homology"/>
<dbReference type="Gene3D" id="1.20.1730.10">
    <property type="entry name" value="Sodium/glucose cotransporter"/>
    <property type="match status" value="1"/>
</dbReference>